<comment type="caution">
    <text evidence="2">The sequence shown here is derived from an EMBL/GenBank/DDBJ whole genome shotgun (WGS) entry which is preliminary data.</text>
</comment>
<proteinExistence type="predicted"/>
<feature type="transmembrane region" description="Helical" evidence="1">
    <location>
        <begin position="26"/>
        <end position="45"/>
    </location>
</feature>
<dbReference type="AlphaFoldDB" id="A0A9N9DZS3"/>
<evidence type="ECO:0000313" key="3">
    <source>
        <dbReference type="Proteomes" id="UP000789759"/>
    </source>
</evidence>
<gene>
    <name evidence="2" type="ORF">CPELLU_LOCUS9631</name>
</gene>
<keyword evidence="1" id="KW-1133">Transmembrane helix</keyword>
<reference evidence="2" key="1">
    <citation type="submission" date="2021-06" db="EMBL/GenBank/DDBJ databases">
        <authorList>
            <person name="Kallberg Y."/>
            <person name="Tangrot J."/>
            <person name="Rosling A."/>
        </authorList>
    </citation>
    <scope>NUCLEOTIDE SEQUENCE</scope>
    <source>
        <strain evidence="2">FL966</strain>
    </source>
</reference>
<dbReference type="Proteomes" id="UP000789759">
    <property type="component" value="Unassembled WGS sequence"/>
</dbReference>
<keyword evidence="1" id="KW-0812">Transmembrane</keyword>
<protein>
    <submittedName>
        <fullName evidence="2">5940_t:CDS:1</fullName>
    </submittedName>
</protein>
<evidence type="ECO:0000313" key="2">
    <source>
        <dbReference type="EMBL" id="CAG8657217.1"/>
    </source>
</evidence>
<evidence type="ECO:0000256" key="1">
    <source>
        <dbReference type="SAM" id="Phobius"/>
    </source>
</evidence>
<name>A0A9N9DZS3_9GLOM</name>
<sequence>MADSIRRERSGSELWSTVEEVPCLGLYSYAVFIGLMIAVSVRLLYHTHLNLLTRILPLSLIMPIRSCSSAGITMLPSPAYLLFDLSTCVDLKNYYKVIQEKYNC</sequence>
<keyword evidence="1" id="KW-0472">Membrane</keyword>
<organism evidence="2 3">
    <name type="scientific">Cetraspora pellucida</name>
    <dbReference type="NCBI Taxonomy" id="1433469"/>
    <lineage>
        <taxon>Eukaryota</taxon>
        <taxon>Fungi</taxon>
        <taxon>Fungi incertae sedis</taxon>
        <taxon>Mucoromycota</taxon>
        <taxon>Glomeromycotina</taxon>
        <taxon>Glomeromycetes</taxon>
        <taxon>Diversisporales</taxon>
        <taxon>Gigasporaceae</taxon>
        <taxon>Cetraspora</taxon>
    </lineage>
</organism>
<keyword evidence="3" id="KW-1185">Reference proteome</keyword>
<accession>A0A9N9DZS3</accession>
<dbReference type="EMBL" id="CAJVQA010007474">
    <property type="protein sequence ID" value="CAG8657217.1"/>
    <property type="molecule type" value="Genomic_DNA"/>
</dbReference>